<dbReference type="Gene3D" id="1.10.3720.10">
    <property type="entry name" value="MetI-like"/>
    <property type="match status" value="1"/>
</dbReference>
<evidence type="ECO:0000256" key="7">
    <source>
        <dbReference type="RuleBase" id="RU363032"/>
    </source>
</evidence>
<keyword evidence="6 7" id="KW-0472">Membrane</keyword>
<reference evidence="9 10" key="1">
    <citation type="submission" date="2022-03" db="EMBL/GenBank/DDBJ databases">
        <authorList>
            <person name="Brunel B."/>
        </authorList>
    </citation>
    <scope>NUCLEOTIDE SEQUENCE [LARGE SCALE GENOMIC DNA]</scope>
    <source>
        <strain evidence="9">STM5069sample</strain>
    </source>
</reference>
<feature type="transmembrane region" description="Helical" evidence="7">
    <location>
        <begin position="70"/>
        <end position="89"/>
    </location>
</feature>
<dbReference type="PROSITE" id="PS50928">
    <property type="entry name" value="ABC_TM1"/>
    <property type="match status" value="1"/>
</dbReference>
<evidence type="ECO:0000256" key="2">
    <source>
        <dbReference type="ARBA" id="ARBA00022448"/>
    </source>
</evidence>
<sequence>MSLQHIEQRVTIPAHGGGTSLGADFPRLASRAVVRFLSRYGILIAFLATWQVSSSAGWVNAAVLPPIDTIVTALWNGLAGGTLLGDIAISLQRAGLAFAAAVAVAIPLGLFMGQVRAVETALDPILQVFRQTSALALYPVFILLLGLGEASKVFVIFWATLFPLLLNTISGVKQVDPKLLEMARVYGATRLTAFRRVVLPGAVPSIFVGLRLSATTALLLLIASEMIGANKGIGFQVMNAQYNFQTPLMFAAIVILAGLGLIANQALVSLQRRLCRWSSPTD</sequence>
<dbReference type="CDD" id="cd06261">
    <property type="entry name" value="TM_PBP2"/>
    <property type="match status" value="1"/>
</dbReference>
<gene>
    <name evidence="9" type="ORF">MES5069_180108</name>
</gene>
<evidence type="ECO:0000313" key="9">
    <source>
        <dbReference type="EMBL" id="CAH2397821.1"/>
    </source>
</evidence>
<feature type="transmembrane region" description="Helical" evidence="7">
    <location>
        <begin position="40"/>
        <end position="64"/>
    </location>
</feature>
<keyword evidence="4 7" id="KW-0812">Transmembrane</keyword>
<comment type="similarity">
    <text evidence="7">Belongs to the binding-protein-dependent transport system permease family.</text>
</comment>
<evidence type="ECO:0000256" key="4">
    <source>
        <dbReference type="ARBA" id="ARBA00022692"/>
    </source>
</evidence>
<proteinExistence type="inferred from homology"/>
<comment type="subcellular location">
    <subcellularLocation>
        <location evidence="1 7">Cell membrane</location>
        <topology evidence="1 7">Multi-pass membrane protein</topology>
    </subcellularLocation>
</comment>
<keyword evidence="5 7" id="KW-1133">Transmembrane helix</keyword>
<dbReference type="InterPro" id="IPR000515">
    <property type="entry name" value="MetI-like"/>
</dbReference>
<comment type="caution">
    <text evidence="9">The sequence shown here is derived from an EMBL/GenBank/DDBJ whole genome shotgun (WGS) entry which is preliminary data.</text>
</comment>
<organism evidence="9 10">
    <name type="scientific">Mesorhizobium escarrei</name>
    <dbReference type="NCBI Taxonomy" id="666018"/>
    <lineage>
        <taxon>Bacteria</taxon>
        <taxon>Pseudomonadati</taxon>
        <taxon>Pseudomonadota</taxon>
        <taxon>Alphaproteobacteria</taxon>
        <taxon>Hyphomicrobiales</taxon>
        <taxon>Phyllobacteriaceae</taxon>
        <taxon>Mesorhizobium</taxon>
    </lineage>
</organism>
<dbReference type="PANTHER" id="PTHR30151">
    <property type="entry name" value="ALKANE SULFONATE ABC TRANSPORTER-RELATED, MEMBRANE SUBUNIT"/>
    <property type="match status" value="1"/>
</dbReference>
<feature type="transmembrane region" description="Helical" evidence="7">
    <location>
        <begin position="135"/>
        <end position="166"/>
    </location>
</feature>
<accession>A0ABN8JI32</accession>
<dbReference type="Proteomes" id="UP001153050">
    <property type="component" value="Unassembled WGS sequence"/>
</dbReference>
<name>A0ABN8JI32_9HYPH</name>
<keyword evidence="2 7" id="KW-0813">Transport</keyword>
<evidence type="ECO:0000259" key="8">
    <source>
        <dbReference type="PROSITE" id="PS50928"/>
    </source>
</evidence>
<evidence type="ECO:0000256" key="3">
    <source>
        <dbReference type="ARBA" id="ARBA00022475"/>
    </source>
</evidence>
<dbReference type="Pfam" id="PF00528">
    <property type="entry name" value="BPD_transp_1"/>
    <property type="match status" value="1"/>
</dbReference>
<evidence type="ECO:0000256" key="5">
    <source>
        <dbReference type="ARBA" id="ARBA00022989"/>
    </source>
</evidence>
<feature type="transmembrane region" description="Helical" evidence="7">
    <location>
        <begin position="96"/>
        <end position="115"/>
    </location>
</feature>
<dbReference type="InterPro" id="IPR035906">
    <property type="entry name" value="MetI-like_sf"/>
</dbReference>
<evidence type="ECO:0000313" key="10">
    <source>
        <dbReference type="Proteomes" id="UP001153050"/>
    </source>
</evidence>
<protein>
    <submittedName>
        <fullName evidence="9">ABC transporter permease</fullName>
    </submittedName>
</protein>
<evidence type="ECO:0000256" key="1">
    <source>
        <dbReference type="ARBA" id="ARBA00004651"/>
    </source>
</evidence>
<evidence type="ECO:0000256" key="6">
    <source>
        <dbReference type="ARBA" id="ARBA00023136"/>
    </source>
</evidence>
<feature type="domain" description="ABC transmembrane type-1" evidence="8">
    <location>
        <begin position="87"/>
        <end position="267"/>
    </location>
</feature>
<dbReference type="PANTHER" id="PTHR30151:SF38">
    <property type="entry name" value="ALIPHATIC SULFONATES TRANSPORT PERMEASE PROTEIN SSUC-RELATED"/>
    <property type="match status" value="1"/>
</dbReference>
<dbReference type="SUPFAM" id="SSF161098">
    <property type="entry name" value="MetI-like"/>
    <property type="match status" value="1"/>
</dbReference>
<dbReference type="EMBL" id="CAKXZT010000090">
    <property type="protein sequence ID" value="CAH2397821.1"/>
    <property type="molecule type" value="Genomic_DNA"/>
</dbReference>
<keyword evidence="10" id="KW-1185">Reference proteome</keyword>
<keyword evidence="3" id="KW-1003">Cell membrane</keyword>
<feature type="transmembrane region" description="Helical" evidence="7">
    <location>
        <begin position="244"/>
        <end position="263"/>
    </location>
</feature>
<dbReference type="RefSeq" id="WP_254017322.1">
    <property type="nucleotide sequence ID" value="NZ_CAKXZT010000090.1"/>
</dbReference>